<dbReference type="KEGG" id="fcy:FRACYDRAFT_232542"/>
<evidence type="ECO:0000256" key="1">
    <source>
        <dbReference type="ARBA" id="ARBA00005189"/>
    </source>
</evidence>
<protein>
    <submittedName>
        <fullName evidence="8">NAD(P)-binding protein</fullName>
    </submittedName>
</protein>
<dbReference type="GO" id="GO:0006633">
    <property type="term" value="P:fatty acid biosynthetic process"/>
    <property type="evidence" value="ECO:0007669"/>
    <property type="project" value="UniProtKB-KW"/>
</dbReference>
<dbReference type="PANTHER" id="PTHR43159:SF2">
    <property type="entry name" value="ENOYL-[ACYL-CARRIER-PROTEIN] REDUCTASE [NADH], CHLOROPLASTIC"/>
    <property type="match status" value="1"/>
</dbReference>
<evidence type="ECO:0000256" key="6">
    <source>
        <dbReference type="ARBA" id="ARBA00023098"/>
    </source>
</evidence>
<proteinExistence type="inferred from homology"/>
<dbReference type="Pfam" id="PF13561">
    <property type="entry name" value="adh_short_C2"/>
    <property type="match status" value="1"/>
</dbReference>
<sequence length="305" mass="32995">MTTAITKKVALIMGVANQRSIALSCMESFLQKGDWDVILTVQNEKARVKVQKIIEQTKYNKNSSSNRNGKILGVDICDVSDQMSTEKFFRESLQDTLHNYNDDDDNNNNNNNSSNEHRNLQAVIHSLAFAPELKNPLIETTREAYLEAHEISAYSLIQVARESIPYLQHGNNGIENSSSSTSSSLTTLSYLGAGRAIPGYNVMGPAKASLESIVRGLALELGQHSDHPIRVNAVRAGPIPTVSSKGGITGFERMRQDVQIRAPLGNVTSSQVAATVYHVAAEACGMTGQTIEVDGGYSIVAGPSS</sequence>
<dbReference type="InterPro" id="IPR036291">
    <property type="entry name" value="NAD(P)-bd_dom_sf"/>
</dbReference>
<dbReference type="AlphaFoldDB" id="A0A1E7FW84"/>
<evidence type="ECO:0000256" key="3">
    <source>
        <dbReference type="ARBA" id="ARBA00022516"/>
    </source>
</evidence>
<evidence type="ECO:0000256" key="7">
    <source>
        <dbReference type="ARBA" id="ARBA00023160"/>
    </source>
</evidence>
<comment type="similarity">
    <text evidence="2">Belongs to the short-chain dehydrogenases/reductases (SDR) family. FabI subfamily.</text>
</comment>
<keyword evidence="9" id="KW-1185">Reference proteome</keyword>
<keyword evidence="3" id="KW-0444">Lipid biosynthesis</keyword>
<keyword evidence="7" id="KW-0275">Fatty acid biosynthesis</keyword>
<evidence type="ECO:0000256" key="2">
    <source>
        <dbReference type="ARBA" id="ARBA00009233"/>
    </source>
</evidence>
<dbReference type="InterPro" id="IPR014358">
    <property type="entry name" value="Enoyl-ACP_Rdtase_NADH"/>
</dbReference>
<name>A0A1E7FW84_9STRA</name>
<dbReference type="OrthoDB" id="417891at2759"/>
<evidence type="ECO:0000313" key="9">
    <source>
        <dbReference type="Proteomes" id="UP000095751"/>
    </source>
</evidence>
<dbReference type="InterPro" id="IPR002347">
    <property type="entry name" value="SDR_fam"/>
</dbReference>
<dbReference type="Proteomes" id="UP000095751">
    <property type="component" value="Unassembled WGS sequence"/>
</dbReference>
<dbReference type="InParanoid" id="A0A1E7FW84"/>
<accession>A0A1E7FW84</accession>
<dbReference type="GO" id="GO:0004318">
    <property type="term" value="F:enoyl-[acyl-carrier-protein] reductase (NADH) activity"/>
    <property type="evidence" value="ECO:0007669"/>
    <property type="project" value="InterPro"/>
</dbReference>
<dbReference type="PIRSF" id="PIRSF000094">
    <property type="entry name" value="Enoyl-ACP_rdct"/>
    <property type="match status" value="1"/>
</dbReference>
<evidence type="ECO:0000256" key="5">
    <source>
        <dbReference type="ARBA" id="ARBA00023002"/>
    </source>
</evidence>
<evidence type="ECO:0000256" key="4">
    <source>
        <dbReference type="ARBA" id="ARBA00022832"/>
    </source>
</evidence>
<keyword evidence="6" id="KW-0443">Lipid metabolism</keyword>
<dbReference type="Gene3D" id="3.40.50.720">
    <property type="entry name" value="NAD(P)-binding Rossmann-like Domain"/>
    <property type="match status" value="1"/>
</dbReference>
<dbReference type="SUPFAM" id="SSF51735">
    <property type="entry name" value="NAD(P)-binding Rossmann-fold domains"/>
    <property type="match status" value="1"/>
</dbReference>
<organism evidence="8 9">
    <name type="scientific">Fragilariopsis cylindrus CCMP1102</name>
    <dbReference type="NCBI Taxonomy" id="635003"/>
    <lineage>
        <taxon>Eukaryota</taxon>
        <taxon>Sar</taxon>
        <taxon>Stramenopiles</taxon>
        <taxon>Ochrophyta</taxon>
        <taxon>Bacillariophyta</taxon>
        <taxon>Bacillariophyceae</taxon>
        <taxon>Bacillariophycidae</taxon>
        <taxon>Bacillariales</taxon>
        <taxon>Bacillariaceae</taxon>
        <taxon>Fragilariopsis</taxon>
    </lineage>
</organism>
<dbReference type="EMBL" id="KV784353">
    <property type="protein sequence ID" value="OEU22387.1"/>
    <property type="molecule type" value="Genomic_DNA"/>
</dbReference>
<reference evidence="8 9" key="1">
    <citation type="submission" date="2016-09" db="EMBL/GenBank/DDBJ databases">
        <title>Extensive genetic diversity and differential bi-allelic expression allows diatom success in the polar Southern Ocean.</title>
        <authorList>
            <consortium name="DOE Joint Genome Institute"/>
            <person name="Mock T."/>
            <person name="Otillar R.P."/>
            <person name="Strauss J."/>
            <person name="Dupont C."/>
            <person name="Frickenhaus S."/>
            <person name="Maumus F."/>
            <person name="Mcmullan M."/>
            <person name="Sanges R."/>
            <person name="Schmutz J."/>
            <person name="Toseland A."/>
            <person name="Valas R."/>
            <person name="Veluchamy A."/>
            <person name="Ward B.J."/>
            <person name="Allen A."/>
            <person name="Barry K."/>
            <person name="Falciatore A."/>
            <person name="Ferrante M."/>
            <person name="Fortunato A.E."/>
            <person name="Gloeckner G."/>
            <person name="Gruber A."/>
            <person name="Hipkin R."/>
            <person name="Janech M."/>
            <person name="Kroth P."/>
            <person name="Leese F."/>
            <person name="Lindquist E."/>
            <person name="Lyon B.R."/>
            <person name="Martin J."/>
            <person name="Mayer C."/>
            <person name="Parker M."/>
            <person name="Quesneville H."/>
            <person name="Raymond J."/>
            <person name="Uhlig C."/>
            <person name="Valentin K.U."/>
            <person name="Worden A.Z."/>
            <person name="Armbrust E.V."/>
            <person name="Bowler C."/>
            <person name="Green B."/>
            <person name="Moulton V."/>
            <person name="Van Oosterhout C."/>
            <person name="Grigoriev I."/>
        </authorList>
    </citation>
    <scope>NUCLEOTIDE SEQUENCE [LARGE SCALE GENOMIC DNA]</scope>
    <source>
        <strain evidence="8 9">CCMP1102</strain>
    </source>
</reference>
<evidence type="ECO:0000313" key="8">
    <source>
        <dbReference type="EMBL" id="OEU22387.1"/>
    </source>
</evidence>
<keyword evidence="4" id="KW-0276">Fatty acid metabolism</keyword>
<gene>
    <name evidence="8" type="ORF">FRACYDRAFT_232542</name>
</gene>
<dbReference type="PANTHER" id="PTHR43159">
    <property type="entry name" value="ENOYL-[ACYL-CARRIER-PROTEIN] REDUCTASE"/>
    <property type="match status" value="1"/>
</dbReference>
<keyword evidence="5" id="KW-0560">Oxidoreductase</keyword>
<comment type="pathway">
    <text evidence="1">Lipid metabolism.</text>
</comment>